<evidence type="ECO:0000313" key="3">
    <source>
        <dbReference type="EMBL" id="CRY78564.1"/>
    </source>
</evidence>
<organism evidence="3 4">
    <name type="scientific">Nocardia farcinica</name>
    <dbReference type="NCBI Taxonomy" id="37329"/>
    <lineage>
        <taxon>Bacteria</taxon>
        <taxon>Bacillati</taxon>
        <taxon>Actinomycetota</taxon>
        <taxon>Actinomycetes</taxon>
        <taxon>Mycobacteriales</taxon>
        <taxon>Nocardiaceae</taxon>
        <taxon>Nocardia</taxon>
    </lineage>
</organism>
<evidence type="ECO:0000313" key="4">
    <source>
        <dbReference type="Proteomes" id="UP000057820"/>
    </source>
</evidence>
<keyword evidence="1" id="KW-0812">Transmembrane</keyword>
<evidence type="ECO:0000256" key="1">
    <source>
        <dbReference type="SAM" id="Phobius"/>
    </source>
</evidence>
<dbReference type="InterPro" id="IPR003399">
    <property type="entry name" value="Mce/MlaD"/>
</dbReference>
<dbReference type="KEGG" id="nfr:ERS450000_02993"/>
<reference evidence="4" key="1">
    <citation type="submission" date="2015-03" db="EMBL/GenBank/DDBJ databases">
        <authorList>
            <consortium name="Pathogen Informatics"/>
        </authorList>
    </citation>
    <scope>NUCLEOTIDE SEQUENCE [LARGE SCALE GENOMIC DNA]</scope>
    <source>
        <strain evidence="4">NCTC11134</strain>
    </source>
</reference>
<dbReference type="AlphaFoldDB" id="A0A0H5NUA1"/>
<dbReference type="Pfam" id="PF02470">
    <property type="entry name" value="MlaD"/>
    <property type="match status" value="1"/>
</dbReference>
<dbReference type="PANTHER" id="PTHR33371:SF18">
    <property type="entry name" value="MCE-FAMILY PROTEIN MCE3C"/>
    <property type="match status" value="1"/>
</dbReference>
<keyword evidence="1" id="KW-1133">Transmembrane helix</keyword>
<dbReference type="Proteomes" id="UP000057820">
    <property type="component" value="Chromosome 1"/>
</dbReference>
<feature type="transmembrane region" description="Helical" evidence="1">
    <location>
        <begin position="28"/>
        <end position="49"/>
    </location>
</feature>
<evidence type="ECO:0000259" key="2">
    <source>
        <dbReference type="Pfam" id="PF02470"/>
    </source>
</evidence>
<protein>
    <submittedName>
        <fullName evidence="3">Virulence factor Mce family protein</fullName>
    </submittedName>
</protein>
<accession>A0A0H5NUA1</accession>
<dbReference type="RefSeq" id="WP_060592970.1">
    <property type="nucleotide sequence ID" value="NZ_CP031418.1"/>
</dbReference>
<proteinExistence type="predicted"/>
<name>A0A0H5NUA1_NOCFR</name>
<dbReference type="InterPro" id="IPR052336">
    <property type="entry name" value="MlaD_Phospholipid_Transporter"/>
</dbReference>
<dbReference type="EMBL" id="LN868938">
    <property type="protein sequence ID" value="CRY78564.1"/>
    <property type="molecule type" value="Genomic_DNA"/>
</dbReference>
<dbReference type="PANTHER" id="PTHR33371">
    <property type="entry name" value="INTERMEMBRANE PHOSPHOLIPID TRANSPORT SYSTEM BINDING PROTEIN MLAD-RELATED"/>
    <property type="match status" value="1"/>
</dbReference>
<feature type="domain" description="Mce/MlaD" evidence="2">
    <location>
        <begin position="53"/>
        <end position="127"/>
    </location>
</feature>
<gene>
    <name evidence="3" type="ORF">ERS450000_02993</name>
</gene>
<sequence length="348" mass="37512">MQTMISRWFGGDRPVLDDAARTRREVRLGIVGVLAVVLGVVAAGVLYAVPLGKSTYTAELTEAQSVKVGDDVRLAGVTVGAVTSLELKPDRVVMRFTVDDDVFVGDQTSLDIRMLTLVGGHYVALFPAGTEPLGDGVIPADRVRLPYSLMETFQDATAPLREVNGDTLRRNLAELDRAVTDAPETLRTTLDTVGSYVDAIDRQRAQVSNAIAVADEYVTMYDGAKSDLRRLMENVILLEDVLIDKRAELREAVALLTSVVQRVAALAPAWESSVRPRADQLSAAIGRLTEMGGTLEPVIATTRELGEKLRTLVIPEEGLVIDQSAQTVPVPAGLELPDVCVPVPGRQC</sequence>
<dbReference type="GO" id="GO:0005576">
    <property type="term" value="C:extracellular region"/>
    <property type="evidence" value="ECO:0007669"/>
    <property type="project" value="TreeGrafter"/>
</dbReference>
<keyword evidence="1" id="KW-0472">Membrane</keyword>